<comment type="caution">
    <text evidence="2">The sequence shown here is derived from an EMBL/GenBank/DDBJ whole genome shotgun (WGS) entry which is preliminary data.</text>
</comment>
<proteinExistence type="predicted"/>
<reference evidence="2 3" key="1">
    <citation type="journal article" date="2018" name="Front. Plant Sci.">
        <title>Red Clover (Trifolium pratense) and Zigzag Clover (T. medium) - A Picture of Genomic Similarities and Differences.</title>
        <authorList>
            <person name="Dluhosova J."/>
            <person name="Istvanek J."/>
            <person name="Nedelnik J."/>
            <person name="Repkova J."/>
        </authorList>
    </citation>
    <scope>NUCLEOTIDE SEQUENCE [LARGE SCALE GENOMIC DNA]</scope>
    <source>
        <strain evidence="3">cv. 10/8</strain>
        <tissue evidence="2">Leaf</tissue>
    </source>
</reference>
<dbReference type="AlphaFoldDB" id="A0A392UBN7"/>
<keyword evidence="3" id="KW-1185">Reference proteome</keyword>
<dbReference type="EMBL" id="LXQA010750176">
    <property type="protein sequence ID" value="MCI69145.1"/>
    <property type="molecule type" value="Genomic_DNA"/>
</dbReference>
<evidence type="ECO:0000313" key="3">
    <source>
        <dbReference type="Proteomes" id="UP000265520"/>
    </source>
</evidence>
<name>A0A392UBN7_9FABA</name>
<protein>
    <submittedName>
        <fullName evidence="2">Retrotransposon-derived protein PEG10-like</fullName>
    </submittedName>
</protein>
<evidence type="ECO:0000256" key="1">
    <source>
        <dbReference type="SAM" id="MobiDB-lite"/>
    </source>
</evidence>
<feature type="region of interest" description="Disordered" evidence="1">
    <location>
        <begin position="29"/>
        <end position="52"/>
    </location>
</feature>
<evidence type="ECO:0000313" key="2">
    <source>
        <dbReference type="EMBL" id="MCI69145.1"/>
    </source>
</evidence>
<organism evidence="2 3">
    <name type="scientific">Trifolium medium</name>
    <dbReference type="NCBI Taxonomy" id="97028"/>
    <lineage>
        <taxon>Eukaryota</taxon>
        <taxon>Viridiplantae</taxon>
        <taxon>Streptophyta</taxon>
        <taxon>Embryophyta</taxon>
        <taxon>Tracheophyta</taxon>
        <taxon>Spermatophyta</taxon>
        <taxon>Magnoliopsida</taxon>
        <taxon>eudicotyledons</taxon>
        <taxon>Gunneridae</taxon>
        <taxon>Pentapetalae</taxon>
        <taxon>rosids</taxon>
        <taxon>fabids</taxon>
        <taxon>Fabales</taxon>
        <taxon>Fabaceae</taxon>
        <taxon>Papilionoideae</taxon>
        <taxon>50 kb inversion clade</taxon>
        <taxon>NPAAA clade</taxon>
        <taxon>Hologalegina</taxon>
        <taxon>IRL clade</taxon>
        <taxon>Trifolieae</taxon>
        <taxon>Trifolium</taxon>
    </lineage>
</organism>
<sequence>MSPSSSNSVNMEAVLSALNDKLVSLASEVASLHHRDSPPPPPPSSSLPKPHMKLEVPRFDGSDAIGWIFKISQF</sequence>
<dbReference type="Proteomes" id="UP000265520">
    <property type="component" value="Unassembled WGS sequence"/>
</dbReference>
<feature type="non-terminal residue" evidence="2">
    <location>
        <position position="74"/>
    </location>
</feature>
<accession>A0A392UBN7</accession>